<comment type="caution">
    <text evidence="1">The sequence shown here is derived from an EMBL/GenBank/DDBJ whole genome shotgun (WGS) entry which is preliminary data.</text>
</comment>
<evidence type="ECO:0000313" key="2">
    <source>
        <dbReference type="Proteomes" id="UP001607303"/>
    </source>
</evidence>
<dbReference type="Proteomes" id="UP001607303">
    <property type="component" value="Unassembled WGS sequence"/>
</dbReference>
<sequence length="92" mass="10710">MKEIVQFAFSRISLAVKNCVQFGNCTDLRLLSNPRLIEKDSVQLDSSHKVIREICVELHMIVNCNYTDFYMAMWSKVNRVNVEDMSTAWYDG</sequence>
<protein>
    <submittedName>
        <fullName evidence="1">Uncharacterized protein</fullName>
    </submittedName>
</protein>
<dbReference type="AlphaFoldDB" id="A0ABD2BZ81"/>
<reference evidence="1 2" key="1">
    <citation type="journal article" date="2024" name="Ann. Entomol. Soc. Am.">
        <title>Genomic analyses of the southern and eastern yellowjacket wasps (Hymenoptera: Vespidae) reveal evolutionary signatures of social life.</title>
        <authorList>
            <person name="Catto M.A."/>
            <person name="Caine P.B."/>
            <person name="Orr S.E."/>
            <person name="Hunt B.G."/>
            <person name="Goodisman M.A.D."/>
        </authorList>
    </citation>
    <scope>NUCLEOTIDE SEQUENCE [LARGE SCALE GENOMIC DNA]</scope>
    <source>
        <strain evidence="1">232</strain>
        <tissue evidence="1">Head and thorax</tissue>
    </source>
</reference>
<gene>
    <name evidence="1" type="ORF">V1477_011441</name>
</gene>
<organism evidence="1 2">
    <name type="scientific">Vespula maculifrons</name>
    <name type="common">Eastern yellow jacket</name>
    <name type="synonym">Wasp</name>
    <dbReference type="NCBI Taxonomy" id="7453"/>
    <lineage>
        <taxon>Eukaryota</taxon>
        <taxon>Metazoa</taxon>
        <taxon>Ecdysozoa</taxon>
        <taxon>Arthropoda</taxon>
        <taxon>Hexapoda</taxon>
        <taxon>Insecta</taxon>
        <taxon>Pterygota</taxon>
        <taxon>Neoptera</taxon>
        <taxon>Endopterygota</taxon>
        <taxon>Hymenoptera</taxon>
        <taxon>Apocrita</taxon>
        <taxon>Aculeata</taxon>
        <taxon>Vespoidea</taxon>
        <taxon>Vespidae</taxon>
        <taxon>Vespinae</taxon>
        <taxon>Vespula</taxon>
    </lineage>
</organism>
<keyword evidence="2" id="KW-1185">Reference proteome</keyword>
<evidence type="ECO:0000313" key="1">
    <source>
        <dbReference type="EMBL" id="KAL2738082.1"/>
    </source>
</evidence>
<accession>A0ABD2BZ81</accession>
<proteinExistence type="predicted"/>
<name>A0ABD2BZ81_VESMC</name>
<dbReference type="EMBL" id="JAYRBN010000063">
    <property type="protein sequence ID" value="KAL2738082.1"/>
    <property type="molecule type" value="Genomic_DNA"/>
</dbReference>